<dbReference type="HOGENOM" id="CLU_164025_1_0_3"/>
<dbReference type="Proteomes" id="UP000002274">
    <property type="component" value="Chromosome"/>
</dbReference>
<evidence type="ECO:0000313" key="2">
    <source>
        <dbReference type="Proteomes" id="UP000002274"/>
    </source>
</evidence>
<dbReference type="RefSeq" id="WP_011825739.1">
    <property type="nucleotide sequence ID" value="NC_008820.1"/>
</dbReference>
<proteinExistence type="predicted"/>
<protein>
    <submittedName>
        <fullName evidence="1">Possible 7S seed storage protein, N-terminal domain protein</fullName>
    </submittedName>
</protein>
<organism evidence="1 2">
    <name type="scientific">Prochlorococcus marinus (strain MIT 9303)</name>
    <dbReference type="NCBI Taxonomy" id="59922"/>
    <lineage>
        <taxon>Bacteria</taxon>
        <taxon>Bacillati</taxon>
        <taxon>Cyanobacteriota</taxon>
        <taxon>Cyanophyceae</taxon>
        <taxon>Synechococcales</taxon>
        <taxon>Prochlorococcaceae</taxon>
        <taxon>Prochlorococcus</taxon>
    </lineage>
</organism>
<dbReference type="Pfam" id="PF07864">
    <property type="entry name" value="DUF1651"/>
    <property type="match status" value="1"/>
</dbReference>
<sequence length="97" mass="11160">MQGPPVQQVNGWLISPDGHFCYRFHRDANSWIRNPFVFVDQWSAQMDGTPSQMKQRQRLPLDQALELCGQMLLDGWQKLTTPCGEDPDPQFIEEIAA</sequence>
<evidence type="ECO:0000313" key="1">
    <source>
        <dbReference type="EMBL" id="ABM77836.1"/>
    </source>
</evidence>
<gene>
    <name evidence="1" type="ordered locus">P9303_10871</name>
</gene>
<dbReference type="InterPro" id="IPR012447">
    <property type="entry name" value="DUF1651"/>
</dbReference>
<dbReference type="EMBL" id="CP000554">
    <property type="protein sequence ID" value="ABM77836.1"/>
    <property type="molecule type" value="Genomic_DNA"/>
</dbReference>
<reference evidence="1 2" key="1">
    <citation type="journal article" date="2007" name="PLoS Genet.">
        <title>Patterns and implications of gene gain and loss in the evolution of Prochlorococcus.</title>
        <authorList>
            <person name="Kettler G.C."/>
            <person name="Martiny A.C."/>
            <person name="Huang K."/>
            <person name="Zucker J."/>
            <person name="Coleman M.L."/>
            <person name="Rodrigue S."/>
            <person name="Chen F."/>
            <person name="Lapidus A."/>
            <person name="Ferriera S."/>
            <person name="Johnson J."/>
            <person name="Steglich C."/>
            <person name="Church G.M."/>
            <person name="Richardson P."/>
            <person name="Chisholm S.W."/>
        </authorList>
    </citation>
    <scope>NUCLEOTIDE SEQUENCE [LARGE SCALE GENOMIC DNA]</scope>
    <source>
        <strain evidence="1 2">MIT 9303</strain>
    </source>
</reference>
<dbReference type="KEGG" id="pmf:P9303_10871"/>
<dbReference type="AlphaFoldDB" id="A2C8M6"/>
<accession>A2C8M6</accession>
<dbReference type="BioCyc" id="PMAR59922:G1G80-966-MONOMER"/>
<name>A2C8M6_PROM3</name>